<evidence type="ECO:0000259" key="1">
    <source>
        <dbReference type="Pfam" id="PF19694"/>
    </source>
</evidence>
<keyword evidence="3" id="KW-1185">Reference proteome</keyword>
<dbReference type="Proteomes" id="UP000192273">
    <property type="component" value="Chromosome"/>
</dbReference>
<evidence type="ECO:0000313" key="3">
    <source>
        <dbReference type="Proteomes" id="UP000192273"/>
    </source>
</evidence>
<dbReference type="KEGG" id="rmm:ROSMUCSMR3_03921"/>
<dbReference type="Pfam" id="PF19694">
    <property type="entry name" value="DUF6194"/>
    <property type="match status" value="1"/>
</dbReference>
<dbReference type="InterPro" id="IPR045676">
    <property type="entry name" value="DUF6194"/>
</dbReference>
<name>A0A1V0RUA7_9RHOB</name>
<accession>A0A1V0RUA7</accession>
<proteinExistence type="predicted"/>
<feature type="domain" description="DUF6194" evidence="1">
    <location>
        <begin position="8"/>
        <end position="154"/>
    </location>
</feature>
<dbReference type="OrthoDB" id="9783727at2"/>
<dbReference type="AlphaFoldDB" id="A0A1V0RUA7"/>
<gene>
    <name evidence="2" type="ORF">ROSMUCSMR3_03921</name>
</gene>
<evidence type="ECO:0000313" key="2">
    <source>
        <dbReference type="EMBL" id="ARE85367.1"/>
    </source>
</evidence>
<dbReference type="EMBL" id="CP020474">
    <property type="protein sequence ID" value="ARE85367.1"/>
    <property type="molecule type" value="Genomic_DNA"/>
</dbReference>
<reference evidence="2 3" key="1">
    <citation type="submission" date="2017-03" db="EMBL/GenBank/DDBJ databases">
        <title>Genome Sequence of Roseovarius mucosus strain SMR3 Isolated from a culture of the Diatom Skeletonema marinoi.</title>
        <authorList>
            <person name="Topel M."/>
            <person name="Pinder M."/>
            <person name="Johansson O.N."/>
            <person name="Kourtchenko O."/>
            <person name="Godhe A."/>
            <person name="Clarke A.K."/>
        </authorList>
    </citation>
    <scope>NUCLEOTIDE SEQUENCE [LARGE SCALE GENOMIC DNA]</scope>
    <source>
        <strain evidence="2 3">SMR3</strain>
    </source>
</reference>
<protein>
    <recommendedName>
        <fullName evidence="1">DUF6194 domain-containing protein</fullName>
    </recommendedName>
</protein>
<dbReference type="RefSeq" id="WP_081508434.1">
    <property type="nucleotide sequence ID" value="NZ_CP020474.1"/>
</dbReference>
<sequence>MSQTKWIEIETVHSFITNELDGVVPKDAWGETSYFYNPGHVFQRGTYFATIKQKDGANDRASHLDRSGVWRLNLGVSKEVFFELFGPPPPRPGKGGVIDGGWDFAASDQLMPHPIYGWMSWISVLNPSRLTWCKCLPLVSDAHLRAKGTFEQRRAKQNGLARRTAVEP</sequence>
<organism evidence="2 3">
    <name type="scientific">Roseovarius mucosus</name>
    <dbReference type="NCBI Taxonomy" id="215743"/>
    <lineage>
        <taxon>Bacteria</taxon>
        <taxon>Pseudomonadati</taxon>
        <taxon>Pseudomonadota</taxon>
        <taxon>Alphaproteobacteria</taxon>
        <taxon>Rhodobacterales</taxon>
        <taxon>Roseobacteraceae</taxon>
        <taxon>Roseovarius</taxon>
    </lineage>
</organism>